<dbReference type="AlphaFoldDB" id="A0A2N5WBZ8"/>
<name>A0A2N5WBZ8_LACLL</name>
<evidence type="ECO:0000313" key="3">
    <source>
        <dbReference type="EMBL" id="PLW59755.1"/>
    </source>
</evidence>
<dbReference type="EMBL" id="PKRZ01000001">
    <property type="protein sequence ID" value="PLW59755.1"/>
    <property type="molecule type" value="Genomic_DNA"/>
</dbReference>
<proteinExistence type="predicted"/>
<dbReference type="Gene3D" id="3.40.50.300">
    <property type="entry name" value="P-loop containing nucleotide triphosphate hydrolases"/>
    <property type="match status" value="1"/>
</dbReference>
<dbReference type="InterPro" id="IPR018760">
    <property type="entry name" value="DUF2326"/>
</dbReference>
<dbReference type="Pfam" id="PF10088">
    <property type="entry name" value="DUF2326"/>
    <property type="match status" value="1"/>
</dbReference>
<feature type="domain" description="DUF2326" evidence="2">
    <location>
        <begin position="429"/>
        <end position="570"/>
    </location>
</feature>
<organism evidence="3 4">
    <name type="scientific">Lactococcus lactis subsp. lactis</name>
    <name type="common">Streptococcus lactis</name>
    <dbReference type="NCBI Taxonomy" id="1360"/>
    <lineage>
        <taxon>Bacteria</taxon>
        <taxon>Bacillati</taxon>
        <taxon>Bacillota</taxon>
        <taxon>Bacilli</taxon>
        <taxon>Lactobacillales</taxon>
        <taxon>Streptococcaceae</taxon>
        <taxon>Lactococcus</taxon>
    </lineage>
</organism>
<gene>
    <name evidence="3" type="ORF">CYU10_000646</name>
</gene>
<evidence type="ECO:0000313" key="4">
    <source>
        <dbReference type="Proteomes" id="UP000234865"/>
    </source>
</evidence>
<evidence type="ECO:0000259" key="2">
    <source>
        <dbReference type="Pfam" id="PF10088"/>
    </source>
</evidence>
<accession>A0A2N5WBZ8</accession>
<comment type="caution">
    <text evidence="3">The sequence shown here is derived from an EMBL/GenBank/DDBJ whole genome shotgun (WGS) entry which is preliminary data.</text>
</comment>
<dbReference type="RefSeq" id="WP_095586555.1">
    <property type="nucleotide sequence ID" value="NZ_PKRZ01000001.1"/>
</dbReference>
<evidence type="ECO:0000256" key="1">
    <source>
        <dbReference type="SAM" id="Coils"/>
    </source>
</evidence>
<keyword evidence="1" id="KW-0175">Coiled coil</keyword>
<protein>
    <recommendedName>
        <fullName evidence="2">DUF2326 domain-containing protein</fullName>
    </recommendedName>
</protein>
<dbReference type="InterPro" id="IPR027417">
    <property type="entry name" value="P-loop_NTPase"/>
</dbReference>
<reference evidence="4" key="1">
    <citation type="submission" date="2016-08" db="EMBL/GenBank/DDBJ databases">
        <title>Comparative genomics of Lactococcus lactis strain WFLU12 isolated from the gastrointestinal tract of wild olive flounder (Paralichythys olivaceus).</title>
        <authorList>
            <person name="Nguyen T.L."/>
            <person name="Kim D.-H."/>
        </authorList>
    </citation>
    <scope>NUCLEOTIDE SEQUENCE [LARGE SCALE GENOMIC DNA]</scope>
    <source>
        <strain evidence="4">WFLU12</strain>
    </source>
</reference>
<feature type="coiled-coil region" evidence="1">
    <location>
        <begin position="239"/>
        <end position="273"/>
    </location>
</feature>
<dbReference type="Proteomes" id="UP000234865">
    <property type="component" value="Unassembled WGS sequence"/>
</dbReference>
<sequence>MKLLSLTANKPSFHEIIFKDGVNIIVGKQASNINENDGNTYNGVGKSLVIHLLHFCLGSNKIDDFEAKLPGWVFTLKFSIDGKEYLASRSTDKQNKIKYSENSEPLPLSKFREEMMKLCFNIEVSPNYMTWNTLFPRFARRSRASYISFDTFVNKEQDYSKLLNNGFLLGLDKTLIVEKQELRKKQSAITNTEKAIKKDPFFKQYFLGKSDAEFDSFELKHKILELQNKIDEFKVSSNYHDLEKELSEIRFSKKQKENERSLIKSNINNIEKSLEKEINISSEQLFEVYNSAKIELPNVVKNNITNVLSFHNELIKNRNLRLNEELIKNEGYLNDIDIEISSLGDKMDQLYYYLGSHGALDEYQVINNQLSLLKQKRDKIDDYQDILKTYQNTSRDIKTEYIEQEKITEKYLEDSKEFIDSLKSTFYNLSKEFYDKKTGGLIINNNSGENQLRFNINAKIDDDSSDGVNEVKMFCFDVLLLLSKVSNIQFLFHDSRLFSNMDPRQRKIVFEEMDKLSREHDVQYICSLNEDAIQSIEILTEEKEFKNLIEKNIRLELTDESAESKLLGIQVDINLEKK</sequence>